<evidence type="ECO:0000313" key="3">
    <source>
        <dbReference type="Proteomes" id="UP000288227"/>
    </source>
</evidence>
<keyword evidence="1" id="KW-1133">Transmembrane helix</keyword>
<feature type="transmembrane region" description="Helical" evidence="1">
    <location>
        <begin position="139"/>
        <end position="156"/>
    </location>
</feature>
<dbReference type="Proteomes" id="UP000288227">
    <property type="component" value="Unassembled WGS sequence"/>
</dbReference>
<dbReference type="OrthoDB" id="981151at2"/>
<keyword evidence="3" id="KW-1185">Reference proteome</keyword>
<proteinExistence type="predicted"/>
<reference evidence="2 3" key="1">
    <citation type="submission" date="2018-11" db="EMBL/GenBank/DDBJ databases">
        <title>Chryseotalea sanarue gen. nov., sp., nov., a member of the family Cytophagaceae, isolated from a brackish lake in Hamamatsu Japan.</title>
        <authorList>
            <person name="Maejima Y."/>
            <person name="Iino T."/>
            <person name="Muraguchi Y."/>
            <person name="Fukuda K."/>
            <person name="Ohkuma M."/>
            <person name="Moriuchi R."/>
            <person name="Dohra H."/>
            <person name="Kimbara K."/>
            <person name="Shintani M."/>
        </authorList>
    </citation>
    <scope>NUCLEOTIDE SEQUENCE [LARGE SCALE GENOMIC DNA]</scope>
    <source>
        <strain evidence="2 3">Ys</strain>
    </source>
</reference>
<accession>A0A401UDH1</accession>
<sequence length="189" mass="22027">MSPFEYVSVLISIILGLGITVILTGLADIIKRWEMISMYWPYGVWMLIVFVLHIQEWWITYSLRAEMTWTLPLFLFIITYPIVLFVLAHLLFPQKWSKAGLDLKQHYLNNYRKYFGAALLLVVISILQNHFVLDYAIEEQLGQFFVAFVFLTLLALKQIPEKMHGALAILMLLLLGISFIFNPDELILK</sequence>
<feature type="transmembrane region" description="Helical" evidence="1">
    <location>
        <begin position="6"/>
        <end position="27"/>
    </location>
</feature>
<comment type="caution">
    <text evidence="2">The sequence shown here is derived from an EMBL/GenBank/DDBJ whole genome shotgun (WGS) entry which is preliminary data.</text>
</comment>
<dbReference type="EMBL" id="BHXQ01000006">
    <property type="protein sequence ID" value="GCC52947.1"/>
    <property type="molecule type" value="Genomic_DNA"/>
</dbReference>
<feature type="transmembrane region" description="Helical" evidence="1">
    <location>
        <begin position="114"/>
        <end position="133"/>
    </location>
</feature>
<feature type="transmembrane region" description="Helical" evidence="1">
    <location>
        <begin position="71"/>
        <end position="93"/>
    </location>
</feature>
<keyword evidence="1" id="KW-0812">Transmembrane</keyword>
<evidence type="ECO:0000313" key="2">
    <source>
        <dbReference type="EMBL" id="GCC52947.1"/>
    </source>
</evidence>
<keyword evidence="1" id="KW-0472">Membrane</keyword>
<gene>
    <name evidence="2" type="ORF">SanaruYs_31880</name>
</gene>
<feature type="transmembrane region" description="Helical" evidence="1">
    <location>
        <begin position="39"/>
        <end position="59"/>
    </location>
</feature>
<protein>
    <submittedName>
        <fullName evidence="2">Uncharacterized protein</fullName>
    </submittedName>
</protein>
<name>A0A401UDH1_9BACT</name>
<feature type="transmembrane region" description="Helical" evidence="1">
    <location>
        <begin position="163"/>
        <end position="181"/>
    </location>
</feature>
<organism evidence="2 3">
    <name type="scientific">Chryseotalea sanaruensis</name>
    <dbReference type="NCBI Taxonomy" id="2482724"/>
    <lineage>
        <taxon>Bacteria</taxon>
        <taxon>Pseudomonadati</taxon>
        <taxon>Bacteroidota</taxon>
        <taxon>Cytophagia</taxon>
        <taxon>Cytophagales</taxon>
        <taxon>Chryseotaleaceae</taxon>
        <taxon>Chryseotalea</taxon>
    </lineage>
</organism>
<dbReference type="RefSeq" id="WP_127123599.1">
    <property type="nucleotide sequence ID" value="NZ_BHXQ01000006.1"/>
</dbReference>
<dbReference type="AlphaFoldDB" id="A0A401UDH1"/>
<evidence type="ECO:0000256" key="1">
    <source>
        <dbReference type="SAM" id="Phobius"/>
    </source>
</evidence>